<name>A0A8D0DN17_SALMN</name>
<reference evidence="1" key="1">
    <citation type="submission" date="2025-08" db="UniProtKB">
        <authorList>
            <consortium name="Ensembl"/>
        </authorList>
    </citation>
    <scope>IDENTIFICATION</scope>
</reference>
<reference evidence="1" key="2">
    <citation type="submission" date="2025-09" db="UniProtKB">
        <authorList>
            <consortium name="Ensembl"/>
        </authorList>
    </citation>
    <scope>IDENTIFICATION</scope>
</reference>
<dbReference type="Proteomes" id="UP000694421">
    <property type="component" value="Unplaced"/>
</dbReference>
<protein>
    <submittedName>
        <fullName evidence="1">Uncharacterized protein</fullName>
    </submittedName>
</protein>
<dbReference type="Ensembl" id="ENSSMRT00000018824.1">
    <property type="protein sequence ID" value="ENSSMRP00000016118.1"/>
    <property type="gene ID" value="ENSSMRG00000012539.1"/>
</dbReference>
<evidence type="ECO:0000313" key="2">
    <source>
        <dbReference type="Proteomes" id="UP000694421"/>
    </source>
</evidence>
<evidence type="ECO:0000313" key="1">
    <source>
        <dbReference type="Ensembl" id="ENSSMRP00000016118.1"/>
    </source>
</evidence>
<dbReference type="AlphaFoldDB" id="A0A8D0DN17"/>
<sequence>MQNWHWVPAILGQTAQYSLSEHSAQLRNHSCAMPWPAVFATGSRCECFIPGAIQLLLVQLRTVILLSTTSSNARAGVSNPQSVGRMRPRMATNAAQHNIVNLLKTL</sequence>
<proteinExistence type="predicted"/>
<accession>A0A8D0DN17</accession>
<keyword evidence="2" id="KW-1185">Reference proteome</keyword>
<organism evidence="1 2">
    <name type="scientific">Salvator merianae</name>
    <name type="common">Argentine black and white tegu</name>
    <name type="synonym">Tupinambis merianae</name>
    <dbReference type="NCBI Taxonomy" id="96440"/>
    <lineage>
        <taxon>Eukaryota</taxon>
        <taxon>Metazoa</taxon>
        <taxon>Chordata</taxon>
        <taxon>Craniata</taxon>
        <taxon>Vertebrata</taxon>
        <taxon>Euteleostomi</taxon>
        <taxon>Lepidosauria</taxon>
        <taxon>Squamata</taxon>
        <taxon>Bifurcata</taxon>
        <taxon>Unidentata</taxon>
        <taxon>Episquamata</taxon>
        <taxon>Laterata</taxon>
        <taxon>Teiioidea</taxon>
        <taxon>Teiidae</taxon>
        <taxon>Salvator</taxon>
    </lineage>
</organism>